<dbReference type="GO" id="GO:0051539">
    <property type="term" value="F:4 iron, 4 sulfur cluster binding"/>
    <property type="evidence" value="ECO:0007669"/>
    <property type="project" value="UniProtKB-KW"/>
</dbReference>
<dbReference type="CDD" id="cd01335">
    <property type="entry name" value="Radical_SAM"/>
    <property type="match status" value="1"/>
</dbReference>
<dbReference type="InterPro" id="IPR003739">
    <property type="entry name" value="Lys_aminomutase/Glu_NH3_mut"/>
</dbReference>
<evidence type="ECO:0000313" key="13">
    <source>
        <dbReference type="Proteomes" id="UP000037267"/>
    </source>
</evidence>
<dbReference type="Pfam" id="PF12544">
    <property type="entry name" value="LAM_C"/>
    <property type="match status" value="1"/>
</dbReference>
<feature type="domain" description="Radical SAM core" evidence="11">
    <location>
        <begin position="154"/>
        <end position="375"/>
    </location>
</feature>
<keyword evidence="8 12" id="KW-0413">Isomerase</keyword>
<dbReference type="SFLD" id="SFLDG01070">
    <property type="entry name" value="PLP-dependent"/>
    <property type="match status" value="1"/>
</dbReference>
<dbReference type="InterPro" id="IPR025895">
    <property type="entry name" value="LAM_C_dom"/>
</dbReference>
<organism evidence="12 13">
    <name type="scientific">Gottschalkia purinilytica</name>
    <name type="common">Clostridium purinilyticum</name>
    <dbReference type="NCBI Taxonomy" id="1503"/>
    <lineage>
        <taxon>Bacteria</taxon>
        <taxon>Bacillati</taxon>
        <taxon>Bacillota</taxon>
        <taxon>Tissierellia</taxon>
        <taxon>Tissierellales</taxon>
        <taxon>Gottschalkiaceae</taxon>
        <taxon>Gottschalkia</taxon>
    </lineage>
</organism>
<dbReference type="Gene3D" id="6.10.140.1170">
    <property type="match status" value="1"/>
</dbReference>
<comment type="cofactor">
    <cofactor evidence="1 10">
        <name>pyridoxal 5'-phosphate</name>
        <dbReference type="ChEBI" id="CHEBI:597326"/>
    </cofactor>
</comment>
<dbReference type="PANTHER" id="PTHR30538">
    <property type="entry name" value="LYSINE 2,3-AMINOMUTASE-RELATED"/>
    <property type="match status" value="1"/>
</dbReference>
<sequence length="425" mass="49186">MNRTIDTRKISLQRADELKSRIKDYLSIKDSIPKGLSKAQEKKIQDKKEKILSILNATEEDWKNWKWQLSNRISDVDLLSKIIKLSDKEIDSIKKVQEKYRWSISPYYLALIDDDNELDPIKLQSIPTNLELIEEGKKDPMGEEYTNPAGSITRRYPDRLIINVTNECAMYCRHCQRRRNIKSKDCHNSKDTLKESIEYIRNNPEIRDVLITGGDALALSDNTLDWLLREIHAIPTVDYIRLGTRVLVTLPQRITDNLIDILKRYAPIYINTQFNHPMEITQESKEACEKLVNAGIPLGNQAVLLNGINNDKYVMRLLNHELLKCRVRPYYIFHAKNVVGTMHFNTSVDDGLEIMEYLRGYTSGMAIPQYIVNAPNGNGKTPLMPQYLISRGKDFIKIRTWEGKVIDYPNHPTKDLEKILLASNK</sequence>
<evidence type="ECO:0000256" key="9">
    <source>
        <dbReference type="PIRSR" id="PIRSR004911-1"/>
    </source>
</evidence>
<dbReference type="GO" id="GO:0016869">
    <property type="term" value="F:intramolecular aminotransferase activity"/>
    <property type="evidence" value="ECO:0007669"/>
    <property type="project" value="InterPro"/>
</dbReference>
<evidence type="ECO:0000256" key="3">
    <source>
        <dbReference type="ARBA" id="ARBA00022691"/>
    </source>
</evidence>
<keyword evidence="13" id="KW-1185">Reference proteome</keyword>
<protein>
    <submittedName>
        <fullName evidence="12">Glutamate 2,3-aminomutase</fullName>
        <ecNumber evidence="12">5.4.3.9</ecNumber>
    </submittedName>
</protein>
<evidence type="ECO:0000256" key="1">
    <source>
        <dbReference type="ARBA" id="ARBA00001933"/>
    </source>
</evidence>
<dbReference type="InterPro" id="IPR030801">
    <property type="entry name" value="Glu_2_3_NH3_mut"/>
</dbReference>
<dbReference type="InterPro" id="IPR013785">
    <property type="entry name" value="Aldolase_TIM"/>
</dbReference>
<dbReference type="Gene3D" id="3.20.20.70">
    <property type="entry name" value="Aldolase class I"/>
    <property type="match status" value="1"/>
</dbReference>
<keyword evidence="7 9" id="KW-0411">Iron-sulfur</keyword>
<proteinExistence type="predicted"/>
<evidence type="ECO:0000256" key="8">
    <source>
        <dbReference type="ARBA" id="ARBA00023235"/>
    </source>
</evidence>
<evidence type="ECO:0000256" key="10">
    <source>
        <dbReference type="PIRSR" id="PIRSR603739-50"/>
    </source>
</evidence>
<feature type="modified residue" description="N6-(pyridoxal phosphate)lysine" evidence="10">
    <location>
        <position position="380"/>
    </location>
</feature>
<dbReference type="EC" id="5.4.3.9" evidence="12"/>
<dbReference type="AlphaFoldDB" id="A0A0L0WA19"/>
<dbReference type="EMBL" id="LGSS01000007">
    <property type="protein sequence ID" value="KNF08398.1"/>
    <property type="molecule type" value="Genomic_DNA"/>
</dbReference>
<dbReference type="PIRSF" id="PIRSF004911">
    <property type="entry name" value="DUF160"/>
    <property type="match status" value="1"/>
</dbReference>
<name>A0A0L0WA19_GOTPU</name>
<dbReference type="NCBIfam" id="TIGR04368">
    <property type="entry name" value="Glu_2_3_NH3_mut"/>
    <property type="match status" value="1"/>
</dbReference>
<dbReference type="OrthoDB" id="9768064at2"/>
<feature type="binding site" evidence="9">
    <location>
        <position position="175"/>
    </location>
    <ligand>
        <name>[4Fe-4S] cluster</name>
        <dbReference type="ChEBI" id="CHEBI:49883"/>
        <note>4Fe-4S-S-AdoMet</note>
    </ligand>
</feature>
<dbReference type="STRING" id="1503.CLPU_7c00260"/>
<dbReference type="PROSITE" id="PS51918">
    <property type="entry name" value="RADICAL_SAM"/>
    <property type="match status" value="1"/>
</dbReference>
<keyword evidence="4 9" id="KW-0479">Metal-binding</keyword>
<dbReference type="Proteomes" id="UP000037267">
    <property type="component" value="Unassembled WGS sequence"/>
</dbReference>
<dbReference type="InterPro" id="IPR007197">
    <property type="entry name" value="rSAM"/>
</dbReference>
<accession>A0A0L0WA19</accession>
<evidence type="ECO:0000256" key="5">
    <source>
        <dbReference type="ARBA" id="ARBA00022898"/>
    </source>
</evidence>
<evidence type="ECO:0000256" key="4">
    <source>
        <dbReference type="ARBA" id="ARBA00022723"/>
    </source>
</evidence>
<dbReference type="SFLD" id="SFLDS00029">
    <property type="entry name" value="Radical_SAM"/>
    <property type="match status" value="1"/>
</dbReference>
<keyword evidence="2 9" id="KW-0004">4Fe-4S</keyword>
<dbReference type="GO" id="GO:0046872">
    <property type="term" value="F:metal ion binding"/>
    <property type="evidence" value="ECO:0007669"/>
    <property type="project" value="UniProtKB-KW"/>
</dbReference>
<dbReference type="SFLD" id="SFLDF00290">
    <property type="entry name" value="glutamate_2_3-aminomutase"/>
    <property type="match status" value="1"/>
</dbReference>
<feature type="binding site" evidence="9">
    <location>
        <position position="172"/>
    </location>
    <ligand>
        <name>[4Fe-4S] cluster</name>
        <dbReference type="ChEBI" id="CHEBI:49883"/>
        <note>4Fe-4S-S-AdoMet</note>
    </ligand>
</feature>
<evidence type="ECO:0000313" key="12">
    <source>
        <dbReference type="EMBL" id="KNF08398.1"/>
    </source>
</evidence>
<evidence type="ECO:0000256" key="6">
    <source>
        <dbReference type="ARBA" id="ARBA00023004"/>
    </source>
</evidence>
<dbReference type="Pfam" id="PF04055">
    <property type="entry name" value="Radical_SAM"/>
    <property type="match status" value="1"/>
</dbReference>
<keyword evidence="5 10" id="KW-0663">Pyridoxal phosphate</keyword>
<feature type="binding site" evidence="9">
    <location>
        <position position="168"/>
    </location>
    <ligand>
        <name>[4Fe-4S] cluster</name>
        <dbReference type="ChEBI" id="CHEBI:49883"/>
        <note>4Fe-4S-S-AdoMet</note>
    </ligand>
</feature>
<reference evidence="13" key="1">
    <citation type="submission" date="2015-07" db="EMBL/GenBank/DDBJ databases">
        <title>Draft genome sequence of the purine-degrading Gottschalkia purinilyticum DSM 1384 (formerly Clostridium purinilyticum).</title>
        <authorList>
            <person name="Poehlein A."/>
            <person name="Schiel-Bengelsdorf B."/>
            <person name="Bengelsdorf F.R."/>
            <person name="Daniel R."/>
            <person name="Duerre P."/>
        </authorList>
    </citation>
    <scope>NUCLEOTIDE SEQUENCE [LARGE SCALE GENOMIC DNA]</scope>
    <source>
        <strain evidence="13">DSM 1384</strain>
    </source>
</reference>
<dbReference type="InterPro" id="IPR058240">
    <property type="entry name" value="rSAM_sf"/>
</dbReference>
<dbReference type="PATRIC" id="fig|1503.3.peg.3013"/>
<dbReference type="SUPFAM" id="SSF102114">
    <property type="entry name" value="Radical SAM enzymes"/>
    <property type="match status" value="1"/>
</dbReference>
<gene>
    <name evidence="12" type="primary">eam</name>
    <name evidence="12" type="ORF">CLPU_7c00260</name>
</gene>
<evidence type="ECO:0000256" key="7">
    <source>
        <dbReference type="ARBA" id="ARBA00023014"/>
    </source>
</evidence>
<dbReference type="RefSeq" id="WP_050355236.1">
    <property type="nucleotide sequence ID" value="NZ_LGSS01000007.1"/>
</dbReference>
<comment type="caution">
    <text evidence="12">The sequence shown here is derived from an EMBL/GenBank/DDBJ whole genome shotgun (WGS) entry which is preliminary data.</text>
</comment>
<keyword evidence="6" id="KW-0408">Iron</keyword>
<keyword evidence="3" id="KW-0949">S-adenosyl-L-methionine</keyword>
<dbReference type="NCBIfam" id="TIGR00238">
    <property type="entry name" value="KamA family radical SAM protein"/>
    <property type="match status" value="1"/>
</dbReference>
<dbReference type="PANTHER" id="PTHR30538:SF1">
    <property type="entry name" value="L-LYSINE 2,3-AMINOMUTASE"/>
    <property type="match status" value="1"/>
</dbReference>
<evidence type="ECO:0000259" key="11">
    <source>
        <dbReference type="PROSITE" id="PS51918"/>
    </source>
</evidence>
<evidence type="ECO:0000256" key="2">
    <source>
        <dbReference type="ARBA" id="ARBA00022485"/>
    </source>
</evidence>